<dbReference type="InParanoid" id="A0A5J5F6C5"/>
<dbReference type="PANTHER" id="PTHR47829:SF1">
    <property type="entry name" value="HAD FAMILY PHOSPHATASE"/>
    <property type="match status" value="1"/>
</dbReference>
<dbReference type="GO" id="GO:0016791">
    <property type="term" value="F:phosphatase activity"/>
    <property type="evidence" value="ECO:0007669"/>
    <property type="project" value="UniProtKB-ARBA"/>
</dbReference>
<dbReference type="InterPro" id="IPR036412">
    <property type="entry name" value="HAD-like_sf"/>
</dbReference>
<dbReference type="PANTHER" id="PTHR47829">
    <property type="entry name" value="HYDROLASE, PUTATIVE (AFU_ORTHOLOGUE AFUA_1G12880)-RELATED"/>
    <property type="match status" value="1"/>
</dbReference>
<protein>
    <submittedName>
        <fullName evidence="1">HAD-like domain-containing protein</fullName>
    </submittedName>
</protein>
<evidence type="ECO:0000313" key="2">
    <source>
        <dbReference type="Proteomes" id="UP000326924"/>
    </source>
</evidence>
<keyword evidence="2" id="KW-1185">Reference proteome</keyword>
<evidence type="ECO:0000313" key="1">
    <source>
        <dbReference type="EMBL" id="KAA8912474.1"/>
    </source>
</evidence>
<accession>A0A5J5F6C5</accession>
<dbReference type="PRINTS" id="PR00413">
    <property type="entry name" value="HADHALOGNASE"/>
</dbReference>
<reference evidence="1 2" key="1">
    <citation type="submission" date="2019-09" db="EMBL/GenBank/DDBJ databases">
        <title>Draft genome of the ectomycorrhizal ascomycete Sphaerosporella brunnea.</title>
        <authorList>
            <consortium name="DOE Joint Genome Institute"/>
            <person name="Benucci G.M."/>
            <person name="Marozzi G."/>
            <person name="Antonielli L."/>
            <person name="Sanchez S."/>
            <person name="Marco P."/>
            <person name="Wang X."/>
            <person name="Falini L.B."/>
            <person name="Barry K."/>
            <person name="Haridas S."/>
            <person name="Lipzen A."/>
            <person name="Labutti K."/>
            <person name="Grigoriev I.V."/>
            <person name="Murat C."/>
            <person name="Martin F."/>
            <person name="Albertini E."/>
            <person name="Donnini D."/>
            <person name="Bonito G."/>
        </authorList>
    </citation>
    <scope>NUCLEOTIDE SEQUENCE [LARGE SCALE GENOMIC DNA]</scope>
    <source>
        <strain evidence="1 2">Sb_GMNB300</strain>
    </source>
</reference>
<proteinExistence type="predicted"/>
<dbReference type="SFLD" id="SFLDG01129">
    <property type="entry name" value="C1.5:_HAD__Beta-PGM__Phosphata"/>
    <property type="match status" value="1"/>
</dbReference>
<dbReference type="SFLD" id="SFLDS00003">
    <property type="entry name" value="Haloacid_Dehalogenase"/>
    <property type="match status" value="1"/>
</dbReference>
<gene>
    <name evidence="1" type="ORF">FN846DRAFT_773259</name>
</gene>
<dbReference type="Gene3D" id="3.40.50.1000">
    <property type="entry name" value="HAD superfamily/HAD-like"/>
    <property type="match status" value="1"/>
</dbReference>
<dbReference type="EMBL" id="VXIS01000024">
    <property type="protein sequence ID" value="KAA8912474.1"/>
    <property type="molecule type" value="Genomic_DNA"/>
</dbReference>
<dbReference type="Gene3D" id="1.10.150.240">
    <property type="entry name" value="Putative phosphatase, domain 2"/>
    <property type="match status" value="1"/>
</dbReference>
<dbReference type="Pfam" id="PF00702">
    <property type="entry name" value="Hydrolase"/>
    <property type="match status" value="1"/>
</dbReference>
<sequence length="251" mass="28103">MATKASPTGIKAVFFDIGGVCVQSPMLAIAEYEEALHMPAGYINYAISAAAPSGAWQRLERNEMSLDATFYSQFAKDIRRRPIWKRFHAEKGIQLLSYEAAPPKVDGEKLFWNMMAKGQVQDKVVMTAVKRLREAGVVVGALTNDYKYPDGHPYLKGKEELRTLFDVYVSSAETGLRKPEAGFYKEAMKRVELKEDEGSKVAFLDDIGTNLKTAKELGWRTVRVHIGRTREAVTELEGIVGLPLLEERSKL</sequence>
<dbReference type="InterPro" id="IPR006439">
    <property type="entry name" value="HAD-SF_hydro_IA"/>
</dbReference>
<organism evidence="1 2">
    <name type="scientific">Sphaerosporella brunnea</name>
    <dbReference type="NCBI Taxonomy" id="1250544"/>
    <lineage>
        <taxon>Eukaryota</taxon>
        <taxon>Fungi</taxon>
        <taxon>Dikarya</taxon>
        <taxon>Ascomycota</taxon>
        <taxon>Pezizomycotina</taxon>
        <taxon>Pezizomycetes</taxon>
        <taxon>Pezizales</taxon>
        <taxon>Pyronemataceae</taxon>
        <taxon>Sphaerosporella</taxon>
    </lineage>
</organism>
<dbReference type="InterPro" id="IPR023198">
    <property type="entry name" value="PGP-like_dom2"/>
</dbReference>
<name>A0A5J5F6C5_9PEZI</name>
<comment type="caution">
    <text evidence="1">The sequence shown here is derived from an EMBL/GenBank/DDBJ whole genome shotgun (WGS) entry which is preliminary data.</text>
</comment>
<dbReference type="CDD" id="cd02603">
    <property type="entry name" value="HAD_sEH-N_like"/>
    <property type="match status" value="1"/>
</dbReference>
<dbReference type="AlphaFoldDB" id="A0A5J5F6C5"/>
<dbReference type="OrthoDB" id="1694274at2759"/>
<dbReference type="InterPro" id="IPR023214">
    <property type="entry name" value="HAD_sf"/>
</dbReference>
<dbReference type="Proteomes" id="UP000326924">
    <property type="component" value="Unassembled WGS sequence"/>
</dbReference>
<dbReference type="SUPFAM" id="SSF56784">
    <property type="entry name" value="HAD-like"/>
    <property type="match status" value="1"/>
</dbReference>
<dbReference type="InterPro" id="IPR052898">
    <property type="entry name" value="ACAD10-like"/>
</dbReference>